<dbReference type="AlphaFoldDB" id="A0A9W7DJ78"/>
<protein>
    <submittedName>
        <fullName evidence="1">Unnamed protein product</fullName>
    </submittedName>
</protein>
<accession>A0A9W7DJ78</accession>
<reference evidence="1" key="1">
    <citation type="submission" date="2023-04" db="EMBL/GenBank/DDBJ databases">
        <title>Ambrosiozyma monospora NBRC 1965.</title>
        <authorList>
            <person name="Ichikawa N."/>
            <person name="Sato H."/>
            <person name="Tonouchi N."/>
        </authorList>
    </citation>
    <scope>NUCLEOTIDE SEQUENCE</scope>
    <source>
        <strain evidence="1">NBRC 1965</strain>
    </source>
</reference>
<organism evidence="1 2">
    <name type="scientific">Ambrosiozyma monospora</name>
    <name type="common">Yeast</name>
    <name type="synonym">Endomycopsis monosporus</name>
    <dbReference type="NCBI Taxonomy" id="43982"/>
    <lineage>
        <taxon>Eukaryota</taxon>
        <taxon>Fungi</taxon>
        <taxon>Dikarya</taxon>
        <taxon>Ascomycota</taxon>
        <taxon>Saccharomycotina</taxon>
        <taxon>Pichiomycetes</taxon>
        <taxon>Pichiales</taxon>
        <taxon>Pichiaceae</taxon>
        <taxon>Ambrosiozyma</taxon>
    </lineage>
</organism>
<keyword evidence="2" id="KW-1185">Reference proteome</keyword>
<name>A0A9W7DJ78_AMBMO</name>
<evidence type="ECO:0000313" key="1">
    <source>
        <dbReference type="EMBL" id="GMG55936.1"/>
    </source>
</evidence>
<sequence>MSVNFQTKIKYLSTYDKIETCDIDDLSTIPLHKDLINTIHDYSTSNCSPNVLKFKVKPNSPEMGLPKKKVISEAIRMFRAHNPSLIQNSTSFDEQENDIVYLRLPILCSQEAKDKLITTLTTARFKYKQGRRFTMVYTKKTSLSEVLNFALFIPSSFYNSLNFLLGLVLEGFEILDTKVPTESALELIGPSTLFNVQVVTRCSDPQNTIPAFFPFKEIEAPELKMYTDLYSVIVTVMKERTSRLYCDWCGSLAHSSESCEKLQFRS</sequence>
<gene>
    <name evidence="1" type="ORF">Amon01_000800500</name>
</gene>
<proteinExistence type="predicted"/>
<dbReference type="EMBL" id="BSXU01006522">
    <property type="protein sequence ID" value="GMG55936.1"/>
    <property type="molecule type" value="Genomic_DNA"/>
</dbReference>
<comment type="caution">
    <text evidence="1">The sequence shown here is derived from an EMBL/GenBank/DDBJ whole genome shotgun (WGS) entry which is preliminary data.</text>
</comment>
<dbReference type="Proteomes" id="UP001165063">
    <property type="component" value="Unassembled WGS sequence"/>
</dbReference>
<evidence type="ECO:0000313" key="2">
    <source>
        <dbReference type="Proteomes" id="UP001165063"/>
    </source>
</evidence>